<accession>A0A931G0J8</accession>
<sequence length="366" mass="40248">MARWAMGQRSVADFMFRTGPQHHESQVLIVGARAVVVLTTSRPANDGVIGALTSARATADGSAARERAWWAEQVAAAERQLDDTVRLLHAGPAPQRFTTERGRALDLDPAVIEWTGLLIVDRPAPPTGVDRGPDSGRIPLAVVLRRDWELLLHELRSAAAVVRYLDWCARRGPVPDEVPAHYAWLAVASELPLRPAESFLRALAAKPLLRDVLPGHAVIGRLLDYVASTQLDDVLDEAGRHRLLSLIDEFPVDARSDLGEWTADPAVARLRTFRFSDGIPQYVVAVMPDLNDAWSAAFHDLVQLRHHEAREQAADPASLCTFGFVLAAGANRWPWPVAYFTCLQGPVTLAPSELVRIREFWSGTVS</sequence>
<evidence type="ECO:0000313" key="1">
    <source>
        <dbReference type="EMBL" id="MBG0565965.1"/>
    </source>
</evidence>
<dbReference type="EMBL" id="JADQTO010000017">
    <property type="protein sequence ID" value="MBG0565965.1"/>
    <property type="molecule type" value="Genomic_DNA"/>
</dbReference>
<proteinExistence type="predicted"/>
<keyword evidence="2" id="KW-1185">Reference proteome</keyword>
<dbReference type="Proteomes" id="UP000598146">
    <property type="component" value="Unassembled WGS sequence"/>
</dbReference>
<reference evidence="1" key="1">
    <citation type="submission" date="2020-11" db="EMBL/GenBank/DDBJ databases">
        <title>Isolation and identification of active actinomycetes.</title>
        <authorList>
            <person name="Sun X."/>
        </authorList>
    </citation>
    <scope>NUCLEOTIDE SEQUENCE</scope>
    <source>
        <strain evidence="1">NEAU-A11</strain>
    </source>
</reference>
<gene>
    <name evidence="1" type="ORF">I4J89_31410</name>
</gene>
<dbReference type="RefSeq" id="WP_196417729.1">
    <property type="nucleotide sequence ID" value="NZ_JADQTO010000017.1"/>
</dbReference>
<name>A0A931G0J8_9ACTN</name>
<dbReference type="AlphaFoldDB" id="A0A931G0J8"/>
<protein>
    <submittedName>
        <fullName evidence="1">Uncharacterized protein</fullName>
    </submittedName>
</protein>
<evidence type="ECO:0000313" key="2">
    <source>
        <dbReference type="Proteomes" id="UP000598146"/>
    </source>
</evidence>
<organism evidence="1 2">
    <name type="scientific">Actinoplanes aureus</name>
    <dbReference type="NCBI Taxonomy" id="2792083"/>
    <lineage>
        <taxon>Bacteria</taxon>
        <taxon>Bacillati</taxon>
        <taxon>Actinomycetota</taxon>
        <taxon>Actinomycetes</taxon>
        <taxon>Micromonosporales</taxon>
        <taxon>Micromonosporaceae</taxon>
        <taxon>Actinoplanes</taxon>
    </lineage>
</organism>
<comment type="caution">
    <text evidence="1">The sequence shown here is derived from an EMBL/GenBank/DDBJ whole genome shotgun (WGS) entry which is preliminary data.</text>
</comment>